<dbReference type="RefSeq" id="WP_161676937.1">
    <property type="nucleotide sequence ID" value="NZ_JAABLP010000003.1"/>
</dbReference>
<sequence>MAKYDPLREHLARLDEVVWAAKLEDLEKILGSSLPMSAREHRTWWANSGGSLVHQNAWLDAGWRVDHTDLKRDLVVFRRLRIGGTALAQAPRRPETDMPRAAEAGGAEAARLSQMMTGLRESVSVTVRAEWSAVGPLADVVCGSTLLAPEPGVYRLTRLRDGRPFTSVIDARDLAGFHQALRRSLKGLDQGDHVPDAVGGTRLVDRLGIETGVACEIDVVRPGNAWILTDGRGRGAELGKSQERELVARLLAIQERQSGRGGRLLRW</sequence>
<organism evidence="1 2">
    <name type="scientific">Pannonibacter tanglangensis</name>
    <dbReference type="NCBI Taxonomy" id="2750084"/>
    <lineage>
        <taxon>Bacteria</taxon>
        <taxon>Pseudomonadati</taxon>
        <taxon>Pseudomonadota</taxon>
        <taxon>Alphaproteobacteria</taxon>
        <taxon>Hyphomicrobiales</taxon>
        <taxon>Stappiaceae</taxon>
        <taxon>Pannonibacter</taxon>
    </lineage>
</organism>
<dbReference type="Pfam" id="PF24698">
    <property type="entry name" value="DUF7662"/>
    <property type="match status" value="1"/>
</dbReference>
<evidence type="ECO:0000313" key="1">
    <source>
        <dbReference type="EMBL" id="NBN79524.1"/>
    </source>
</evidence>
<proteinExistence type="predicted"/>
<keyword evidence="2" id="KW-1185">Reference proteome</keyword>
<comment type="caution">
    <text evidence="1">The sequence shown here is derived from an EMBL/GenBank/DDBJ whole genome shotgun (WGS) entry which is preliminary data.</text>
</comment>
<dbReference type="InterPro" id="IPR056079">
    <property type="entry name" value="DUF7662"/>
</dbReference>
<protein>
    <submittedName>
        <fullName evidence="1">Uncharacterized protein</fullName>
    </submittedName>
</protein>
<reference evidence="2" key="1">
    <citation type="submission" date="2020-01" db="EMBL/GenBank/DDBJ databases">
        <authorList>
            <person name="Fang Y."/>
            <person name="Sun R."/>
            <person name="Nie L."/>
            <person name="He J."/>
            <person name="Hao L."/>
            <person name="Wang L."/>
            <person name="Su S."/>
            <person name="Lv E."/>
            <person name="Zhang Z."/>
            <person name="Xie R."/>
            <person name="Liu H."/>
        </authorList>
    </citation>
    <scope>NUCLEOTIDE SEQUENCE [LARGE SCALE GENOMIC DNA]</scope>
    <source>
        <strain evidence="2">XCT-53</strain>
    </source>
</reference>
<name>A0A7X5F6U3_9HYPH</name>
<gene>
    <name evidence="1" type="ORF">GWI72_14705</name>
</gene>
<dbReference type="EMBL" id="JAABLQ010000001">
    <property type="protein sequence ID" value="NBN79524.1"/>
    <property type="molecule type" value="Genomic_DNA"/>
</dbReference>
<evidence type="ECO:0000313" key="2">
    <source>
        <dbReference type="Proteomes" id="UP000586722"/>
    </source>
</evidence>
<dbReference type="Proteomes" id="UP000586722">
    <property type="component" value="Unassembled WGS sequence"/>
</dbReference>
<dbReference type="AlphaFoldDB" id="A0A7X5F6U3"/>
<accession>A0A7X5F6U3</accession>